<feature type="domain" description="Putative auto-transporter adhesin head GIN" evidence="3">
    <location>
        <begin position="30"/>
        <end position="194"/>
    </location>
</feature>
<evidence type="ECO:0000259" key="3">
    <source>
        <dbReference type="Pfam" id="PF10988"/>
    </source>
</evidence>
<feature type="signal peptide" evidence="2">
    <location>
        <begin position="1"/>
        <end position="21"/>
    </location>
</feature>
<dbReference type="InterPro" id="IPR021255">
    <property type="entry name" value="DUF2807"/>
</dbReference>
<keyword evidence="2" id="KW-0732">Signal</keyword>
<dbReference type="Gene3D" id="2.160.20.120">
    <property type="match status" value="2"/>
</dbReference>
<reference evidence="4 5" key="1">
    <citation type="journal article" date="2014" name="Antonie Van Leeuwenhoek">
        <title>Hyphomonas beringensis sp. nov. and Hyphomonas chukchiensis sp. nov., isolated from surface seawater of the Bering Sea and Chukchi Sea.</title>
        <authorList>
            <person name="Li C."/>
            <person name="Lai Q."/>
            <person name="Li G."/>
            <person name="Dong C."/>
            <person name="Wang J."/>
            <person name="Liao Y."/>
            <person name="Shao Z."/>
        </authorList>
    </citation>
    <scope>NUCLEOTIDE SEQUENCE [LARGE SCALE GENOMIC DNA]</scope>
    <source>
        <strain evidence="4 5">MHS-2</strain>
    </source>
</reference>
<dbReference type="eggNOG" id="COG3595">
    <property type="taxonomic scope" value="Bacteria"/>
</dbReference>
<organism evidence="4 5">
    <name type="scientific">Hyphomonas johnsonii MHS-2</name>
    <dbReference type="NCBI Taxonomy" id="1280950"/>
    <lineage>
        <taxon>Bacteria</taxon>
        <taxon>Pseudomonadati</taxon>
        <taxon>Pseudomonadota</taxon>
        <taxon>Alphaproteobacteria</taxon>
        <taxon>Hyphomonadales</taxon>
        <taxon>Hyphomonadaceae</taxon>
        <taxon>Hyphomonas</taxon>
    </lineage>
</organism>
<sequence>MMKPVLTLLATTALLAPLALAETKSFPAGDFSSINARGPIDVEFQTGPVPSIIVEQDDGDFSDIYIEQEGSELNLGRNSLRDKKGWARNVSVNVKNGRKIIKINGKRVPTYTVRVTAPALDGAAASQSARLDATGIASNAFSGSVSSSADLSLSGTAASADLRGSSSGDLDASAFLAESLTLDASSSSDIRAAVGGGSLDLEASSSTDVEVTAANTAQVVIDASSSADVIISGTCKDINISASSSADVEADDLDCVSGDIQASSGADISTSLSGSVKARASSGADISVHGNPASRDVQESSGGDIDFNG</sequence>
<dbReference type="STRING" id="1280950.HJO_04275"/>
<dbReference type="OrthoDB" id="7618481at2"/>
<dbReference type="RefSeq" id="WP_051618174.1">
    <property type="nucleotide sequence ID" value="NZ_ARYK01000001.1"/>
</dbReference>
<protein>
    <recommendedName>
        <fullName evidence="3">Putative auto-transporter adhesin head GIN domain-containing protein</fullName>
    </recommendedName>
</protein>
<accession>A0A059FVW7</accession>
<dbReference type="Pfam" id="PF10988">
    <property type="entry name" value="DUF2807"/>
    <property type="match status" value="2"/>
</dbReference>
<evidence type="ECO:0000256" key="1">
    <source>
        <dbReference type="SAM" id="MobiDB-lite"/>
    </source>
</evidence>
<feature type="chain" id="PRO_5001577738" description="Putative auto-transporter adhesin head GIN domain-containing protein" evidence="2">
    <location>
        <begin position="22"/>
        <end position="309"/>
    </location>
</feature>
<feature type="domain" description="Putative auto-transporter adhesin head GIN" evidence="3">
    <location>
        <begin position="196"/>
        <end position="292"/>
    </location>
</feature>
<evidence type="ECO:0000313" key="5">
    <source>
        <dbReference type="Proteomes" id="UP000025171"/>
    </source>
</evidence>
<keyword evidence="5" id="KW-1185">Reference proteome</keyword>
<dbReference type="PATRIC" id="fig|1280950.3.peg.870"/>
<evidence type="ECO:0000313" key="4">
    <source>
        <dbReference type="EMBL" id="KCZ94563.1"/>
    </source>
</evidence>
<evidence type="ECO:0000256" key="2">
    <source>
        <dbReference type="SAM" id="SignalP"/>
    </source>
</evidence>
<dbReference type="Proteomes" id="UP000025171">
    <property type="component" value="Unassembled WGS sequence"/>
</dbReference>
<feature type="region of interest" description="Disordered" evidence="1">
    <location>
        <begin position="281"/>
        <end position="309"/>
    </location>
</feature>
<comment type="caution">
    <text evidence="4">The sequence shown here is derived from an EMBL/GenBank/DDBJ whole genome shotgun (WGS) entry which is preliminary data.</text>
</comment>
<dbReference type="EMBL" id="ARYK01000001">
    <property type="protein sequence ID" value="KCZ94563.1"/>
    <property type="molecule type" value="Genomic_DNA"/>
</dbReference>
<dbReference type="AlphaFoldDB" id="A0A059FVW7"/>
<name>A0A059FVW7_9PROT</name>
<gene>
    <name evidence="4" type="ORF">HJO_04275</name>
</gene>
<proteinExistence type="predicted"/>